<evidence type="ECO:0000313" key="3">
    <source>
        <dbReference type="EMBL" id="EFH39203.1"/>
    </source>
</evidence>
<dbReference type="EMBL" id="GL348774">
    <property type="protein sequence ID" value="EFH39203.1"/>
    <property type="molecule type" value="Genomic_DNA"/>
</dbReference>
<dbReference type="AlphaFoldDB" id="D7MW80"/>
<sequence length="65" mass="7480">MAYDKNKYCRGCALPVYEGQFYSCMECKFILHESCANAPRMKRHPLHPYPLTLDNMASAGKETFT</sequence>
<gene>
    <name evidence="3" type="ORF">ARALYDRAFT_686582</name>
</gene>
<dbReference type="Gramene" id="Al_scaffold_0077_2">
    <property type="protein sequence ID" value="Al_scaffold_0077_2"/>
    <property type="gene ID" value="Al_scaffold_0077_2"/>
</dbReference>
<organism evidence="4">
    <name type="scientific">Arabidopsis lyrata subsp. lyrata</name>
    <name type="common">Lyre-leaved rock-cress</name>
    <dbReference type="NCBI Taxonomy" id="81972"/>
    <lineage>
        <taxon>Eukaryota</taxon>
        <taxon>Viridiplantae</taxon>
        <taxon>Streptophyta</taxon>
        <taxon>Embryophyta</taxon>
        <taxon>Tracheophyta</taxon>
        <taxon>Spermatophyta</taxon>
        <taxon>Magnoliopsida</taxon>
        <taxon>eudicotyledons</taxon>
        <taxon>Gunneridae</taxon>
        <taxon>Pentapetalae</taxon>
        <taxon>rosids</taxon>
        <taxon>malvids</taxon>
        <taxon>Brassicales</taxon>
        <taxon>Brassicaceae</taxon>
        <taxon>Camelineae</taxon>
        <taxon>Arabidopsis</taxon>
    </lineage>
</organism>
<evidence type="ECO:0000313" key="4">
    <source>
        <dbReference type="Proteomes" id="UP000008694"/>
    </source>
</evidence>
<evidence type="ECO:0000256" key="1">
    <source>
        <dbReference type="ARBA" id="ARBA00022737"/>
    </source>
</evidence>
<dbReference type="Pfam" id="PF03107">
    <property type="entry name" value="C1_2"/>
    <property type="match status" value="1"/>
</dbReference>
<dbReference type="PANTHER" id="PTHR32410:SF153">
    <property type="entry name" value="CHP-RICH ZINC FINGER PROTEIN-LIKE-RELATED"/>
    <property type="match status" value="1"/>
</dbReference>
<accession>D7MW80</accession>
<evidence type="ECO:0000259" key="2">
    <source>
        <dbReference type="Pfam" id="PF03107"/>
    </source>
</evidence>
<protein>
    <submittedName>
        <fullName evidence="3">Predicted protein</fullName>
    </submittedName>
</protein>
<dbReference type="PANTHER" id="PTHR32410">
    <property type="entry name" value="CYSTEINE/HISTIDINE-RICH C1 DOMAIN FAMILY PROTEIN"/>
    <property type="match status" value="1"/>
</dbReference>
<reference evidence="4" key="1">
    <citation type="journal article" date="2011" name="Nat. Genet.">
        <title>The Arabidopsis lyrata genome sequence and the basis of rapid genome size change.</title>
        <authorList>
            <person name="Hu T.T."/>
            <person name="Pattyn P."/>
            <person name="Bakker E.G."/>
            <person name="Cao J."/>
            <person name="Cheng J.-F."/>
            <person name="Clark R.M."/>
            <person name="Fahlgren N."/>
            <person name="Fawcett J.A."/>
            <person name="Grimwood J."/>
            <person name="Gundlach H."/>
            <person name="Haberer G."/>
            <person name="Hollister J.D."/>
            <person name="Ossowski S."/>
            <person name="Ottilar R.P."/>
            <person name="Salamov A.A."/>
            <person name="Schneeberger K."/>
            <person name="Spannagl M."/>
            <person name="Wang X."/>
            <person name="Yang L."/>
            <person name="Nasrallah M.E."/>
            <person name="Bergelson J."/>
            <person name="Carrington J.C."/>
            <person name="Gaut B.S."/>
            <person name="Schmutz J."/>
            <person name="Mayer K.F.X."/>
            <person name="Van de Peer Y."/>
            <person name="Grigoriev I.V."/>
            <person name="Nordborg M."/>
            <person name="Weigel D."/>
            <person name="Guo Y.-L."/>
        </authorList>
    </citation>
    <scope>NUCLEOTIDE SEQUENCE [LARGE SCALE GENOMIC DNA]</scope>
    <source>
        <strain evidence="4">cv. MN47</strain>
    </source>
</reference>
<dbReference type="STRING" id="81972.D7MW80"/>
<keyword evidence="1" id="KW-0677">Repeat</keyword>
<feature type="domain" description="DC1" evidence="2">
    <location>
        <begin position="3"/>
        <end position="36"/>
    </location>
</feature>
<dbReference type="InterPro" id="IPR046349">
    <property type="entry name" value="C1-like_sf"/>
</dbReference>
<dbReference type="InterPro" id="IPR004146">
    <property type="entry name" value="DC1"/>
</dbReference>
<name>D7MW80_ARALL</name>
<proteinExistence type="predicted"/>
<dbReference type="InterPro" id="IPR053192">
    <property type="entry name" value="Vacuole_Formation_Reg"/>
</dbReference>
<keyword evidence="4" id="KW-1185">Reference proteome</keyword>
<dbReference type="Gene3D" id="3.30.60.20">
    <property type="match status" value="1"/>
</dbReference>
<dbReference type="Proteomes" id="UP000008694">
    <property type="component" value="Unassembled WGS sequence"/>
</dbReference>
<dbReference type="SUPFAM" id="SSF57889">
    <property type="entry name" value="Cysteine-rich domain"/>
    <property type="match status" value="1"/>
</dbReference>
<dbReference type="HOGENOM" id="CLU_2852725_0_0_1"/>